<keyword evidence="2" id="KW-1185">Reference proteome</keyword>
<dbReference type="InterPro" id="IPR040676">
    <property type="entry name" value="DUF5641"/>
</dbReference>
<dbReference type="InterPro" id="IPR036397">
    <property type="entry name" value="RNaseH_sf"/>
</dbReference>
<dbReference type="PROSITE" id="PS50994">
    <property type="entry name" value="INTEGRASE"/>
    <property type="match status" value="1"/>
</dbReference>
<accession>A0A7D9K2W7</accession>
<dbReference type="Pfam" id="PF18701">
    <property type="entry name" value="DUF5641"/>
    <property type="match status" value="1"/>
</dbReference>
<dbReference type="GO" id="GO:0016874">
    <property type="term" value="F:ligase activity"/>
    <property type="evidence" value="ECO:0007669"/>
    <property type="project" value="UniProtKB-KW"/>
</dbReference>
<dbReference type="SUPFAM" id="SSF53098">
    <property type="entry name" value="Ribonuclease H-like"/>
    <property type="match status" value="1"/>
</dbReference>
<evidence type="ECO:0000313" key="2">
    <source>
        <dbReference type="Proteomes" id="UP001152795"/>
    </source>
</evidence>
<sequence>MLKSKRDPTVKAKPLTDYTLQAEERLLKDVQFQLMSKAKTKKWEREFGLYRDERGIFRCEGRLKNAELTTTQKHPAILDAEHYVTSLLVRDSHEREGIAYKPPDPLALPVFRITKDHPFTYTGVDFAGPLYVKQVKAVAMEKVYMVIYTCAVSRAVHLDVVSDMTAEAFIRSFRRFTARRGIPREVKSNNGKTFKAASKQLPALFEIPEVKKYLSDQRIRWTFNLEKAAWWGGFFERLIKSVKRCLYKILKNASVTNEELYTVLTEIEATLNSRPLTYVSTEDLDEPITPSHLINGTRINSLPDAVKPGEESRIEEITNNKVARRVSYLKTLKEHFWLRWKNEYLLELRNAHRQKTTRHKGNCIKVGDVVVIHEENVRRVKWKLGRIEKLIEGKDGAIRGAVVRKLTDKGGKCTEIIPG</sequence>
<dbReference type="AlphaFoldDB" id="A0A7D9K2W7"/>
<dbReference type="EMBL" id="CACRXK020026266">
    <property type="protein sequence ID" value="CAB4040094.1"/>
    <property type="molecule type" value="Genomic_DNA"/>
</dbReference>
<dbReference type="InterPro" id="IPR001584">
    <property type="entry name" value="Integrase_cat-core"/>
</dbReference>
<evidence type="ECO:0000313" key="1">
    <source>
        <dbReference type="EMBL" id="CAB4040094.1"/>
    </source>
</evidence>
<dbReference type="GO" id="GO:0015074">
    <property type="term" value="P:DNA integration"/>
    <property type="evidence" value="ECO:0007669"/>
    <property type="project" value="InterPro"/>
</dbReference>
<dbReference type="Proteomes" id="UP001152795">
    <property type="component" value="Unassembled WGS sequence"/>
</dbReference>
<dbReference type="GO" id="GO:0003676">
    <property type="term" value="F:nucleic acid binding"/>
    <property type="evidence" value="ECO:0007669"/>
    <property type="project" value="InterPro"/>
</dbReference>
<proteinExistence type="predicted"/>
<keyword evidence="1" id="KW-0436">Ligase</keyword>
<comment type="caution">
    <text evidence="1">The sequence shown here is derived from an EMBL/GenBank/DDBJ whole genome shotgun (WGS) entry which is preliminary data.</text>
</comment>
<dbReference type="PANTHER" id="PTHR47331">
    <property type="entry name" value="PHD-TYPE DOMAIN-CONTAINING PROTEIN"/>
    <property type="match status" value="1"/>
</dbReference>
<gene>
    <name evidence="1" type="ORF">PACLA_8A005407</name>
</gene>
<reference evidence="1" key="1">
    <citation type="submission" date="2020-04" db="EMBL/GenBank/DDBJ databases">
        <authorList>
            <person name="Alioto T."/>
            <person name="Alioto T."/>
            <person name="Gomez Garrido J."/>
        </authorList>
    </citation>
    <scope>NUCLEOTIDE SEQUENCE</scope>
    <source>
        <strain evidence="1">A484AB</strain>
    </source>
</reference>
<organism evidence="1 2">
    <name type="scientific">Paramuricea clavata</name>
    <name type="common">Red gorgonian</name>
    <name type="synonym">Violescent sea-whip</name>
    <dbReference type="NCBI Taxonomy" id="317549"/>
    <lineage>
        <taxon>Eukaryota</taxon>
        <taxon>Metazoa</taxon>
        <taxon>Cnidaria</taxon>
        <taxon>Anthozoa</taxon>
        <taxon>Octocorallia</taxon>
        <taxon>Malacalcyonacea</taxon>
        <taxon>Plexauridae</taxon>
        <taxon>Paramuricea</taxon>
    </lineage>
</organism>
<dbReference type="Gene3D" id="3.30.420.10">
    <property type="entry name" value="Ribonuclease H-like superfamily/Ribonuclease H"/>
    <property type="match status" value="1"/>
</dbReference>
<name>A0A7D9K2W7_PARCT</name>
<dbReference type="InterPro" id="IPR012337">
    <property type="entry name" value="RNaseH-like_sf"/>
</dbReference>
<protein>
    <submittedName>
        <fullName evidence="1">E3 ubiquitin- ligase DZIP3</fullName>
    </submittedName>
</protein>
<dbReference type="OrthoDB" id="5979961at2759"/>